<comment type="caution">
    <text evidence="1">The sequence shown here is derived from an EMBL/GenBank/DDBJ whole genome shotgun (WGS) entry which is preliminary data.</text>
</comment>
<dbReference type="Proteomes" id="UP001482620">
    <property type="component" value="Unassembled WGS sequence"/>
</dbReference>
<gene>
    <name evidence="1" type="ORF">ILYODFUR_033872</name>
</gene>
<dbReference type="EMBL" id="JAHRIQ010075428">
    <property type="protein sequence ID" value="MEQ2246006.1"/>
    <property type="molecule type" value="Genomic_DNA"/>
</dbReference>
<proteinExistence type="predicted"/>
<accession>A0ABV0UP51</accession>
<evidence type="ECO:0000313" key="2">
    <source>
        <dbReference type="Proteomes" id="UP001482620"/>
    </source>
</evidence>
<organism evidence="1 2">
    <name type="scientific">Ilyodon furcidens</name>
    <name type="common">goldbreast splitfin</name>
    <dbReference type="NCBI Taxonomy" id="33524"/>
    <lineage>
        <taxon>Eukaryota</taxon>
        <taxon>Metazoa</taxon>
        <taxon>Chordata</taxon>
        <taxon>Craniata</taxon>
        <taxon>Vertebrata</taxon>
        <taxon>Euteleostomi</taxon>
        <taxon>Actinopterygii</taxon>
        <taxon>Neopterygii</taxon>
        <taxon>Teleostei</taxon>
        <taxon>Neoteleostei</taxon>
        <taxon>Acanthomorphata</taxon>
        <taxon>Ovalentaria</taxon>
        <taxon>Atherinomorphae</taxon>
        <taxon>Cyprinodontiformes</taxon>
        <taxon>Goodeidae</taxon>
        <taxon>Ilyodon</taxon>
    </lineage>
</organism>
<sequence length="123" mass="13811">MGSGTSKASGVPPSPDSAIYKIMKEKGGDDCVKFALIWEDKFGFPQGRSLSVNQLNKVKQLMDGNWEKKKNKKKIKKAQSALIKGLKNKNFPAGSFVCLKYCNQSEKKVKVKRDIRDGKRKLF</sequence>
<protein>
    <submittedName>
        <fullName evidence="1">Uncharacterized protein</fullName>
    </submittedName>
</protein>
<evidence type="ECO:0000313" key="1">
    <source>
        <dbReference type="EMBL" id="MEQ2246006.1"/>
    </source>
</evidence>
<keyword evidence="2" id="KW-1185">Reference proteome</keyword>
<reference evidence="1 2" key="1">
    <citation type="submission" date="2021-06" db="EMBL/GenBank/DDBJ databases">
        <authorList>
            <person name="Palmer J.M."/>
        </authorList>
    </citation>
    <scope>NUCLEOTIDE SEQUENCE [LARGE SCALE GENOMIC DNA]</scope>
    <source>
        <strain evidence="2">if_2019</strain>
        <tissue evidence="1">Muscle</tissue>
    </source>
</reference>
<name>A0ABV0UP51_9TELE</name>